<name>A0ACB8DJL2_DERSI</name>
<comment type="caution">
    <text evidence="1">The sequence shown here is derived from an EMBL/GenBank/DDBJ whole genome shotgun (WGS) entry which is preliminary data.</text>
</comment>
<reference evidence="1" key="1">
    <citation type="submission" date="2020-05" db="EMBL/GenBank/DDBJ databases">
        <title>Large-scale comparative analyses of tick genomes elucidate their genetic diversity and vector capacities.</title>
        <authorList>
            <person name="Jia N."/>
            <person name="Wang J."/>
            <person name="Shi W."/>
            <person name="Du L."/>
            <person name="Sun Y."/>
            <person name="Zhan W."/>
            <person name="Jiang J."/>
            <person name="Wang Q."/>
            <person name="Zhang B."/>
            <person name="Ji P."/>
            <person name="Sakyi L.B."/>
            <person name="Cui X."/>
            <person name="Yuan T."/>
            <person name="Jiang B."/>
            <person name="Yang W."/>
            <person name="Lam T.T.-Y."/>
            <person name="Chang Q."/>
            <person name="Ding S."/>
            <person name="Wang X."/>
            <person name="Zhu J."/>
            <person name="Ruan X."/>
            <person name="Zhao L."/>
            <person name="Wei J."/>
            <person name="Que T."/>
            <person name="Du C."/>
            <person name="Cheng J."/>
            <person name="Dai P."/>
            <person name="Han X."/>
            <person name="Huang E."/>
            <person name="Gao Y."/>
            <person name="Liu J."/>
            <person name="Shao H."/>
            <person name="Ye R."/>
            <person name="Li L."/>
            <person name="Wei W."/>
            <person name="Wang X."/>
            <person name="Wang C."/>
            <person name="Yang T."/>
            <person name="Huo Q."/>
            <person name="Li W."/>
            <person name="Guo W."/>
            <person name="Chen H."/>
            <person name="Zhou L."/>
            <person name="Ni X."/>
            <person name="Tian J."/>
            <person name="Zhou Y."/>
            <person name="Sheng Y."/>
            <person name="Liu T."/>
            <person name="Pan Y."/>
            <person name="Xia L."/>
            <person name="Li J."/>
            <person name="Zhao F."/>
            <person name="Cao W."/>
        </authorList>
    </citation>
    <scope>NUCLEOTIDE SEQUENCE</scope>
    <source>
        <strain evidence="1">Dsil-2018</strain>
    </source>
</reference>
<protein>
    <submittedName>
        <fullName evidence="1">Uncharacterized protein</fullName>
    </submittedName>
</protein>
<keyword evidence="2" id="KW-1185">Reference proteome</keyword>
<dbReference type="EMBL" id="CM023480">
    <property type="protein sequence ID" value="KAH7970925.1"/>
    <property type="molecule type" value="Genomic_DNA"/>
</dbReference>
<proteinExistence type="predicted"/>
<sequence>MLALDLQPFICVENRGFKELMNHMEPLYRIPSRTTFSRTIIPELYSDTVTAVKDRIHAGFQEGTEFISFTSDIEELQHYLREPTCTKDQDLLAFWKETGSKLPGLSKMAMKYMGILAMSVPSEKLFLMAGNIVTAHREKLTLDHVQQLLFLHENL</sequence>
<evidence type="ECO:0000313" key="2">
    <source>
        <dbReference type="Proteomes" id="UP000821865"/>
    </source>
</evidence>
<dbReference type="Proteomes" id="UP000821865">
    <property type="component" value="Chromosome 11"/>
</dbReference>
<evidence type="ECO:0000313" key="1">
    <source>
        <dbReference type="EMBL" id="KAH7970925.1"/>
    </source>
</evidence>
<organism evidence="1 2">
    <name type="scientific">Dermacentor silvarum</name>
    <name type="common">Tick</name>
    <dbReference type="NCBI Taxonomy" id="543639"/>
    <lineage>
        <taxon>Eukaryota</taxon>
        <taxon>Metazoa</taxon>
        <taxon>Ecdysozoa</taxon>
        <taxon>Arthropoda</taxon>
        <taxon>Chelicerata</taxon>
        <taxon>Arachnida</taxon>
        <taxon>Acari</taxon>
        <taxon>Parasitiformes</taxon>
        <taxon>Ixodida</taxon>
        <taxon>Ixodoidea</taxon>
        <taxon>Ixodidae</taxon>
        <taxon>Rhipicephalinae</taxon>
        <taxon>Dermacentor</taxon>
    </lineage>
</organism>
<gene>
    <name evidence="1" type="ORF">HPB49_016716</name>
</gene>
<accession>A0ACB8DJL2</accession>